<keyword evidence="7" id="KW-0765">Sulfation</keyword>
<dbReference type="GO" id="GO:0048706">
    <property type="term" value="P:embryonic skeletal system development"/>
    <property type="evidence" value="ECO:0007669"/>
    <property type="project" value="TreeGrafter"/>
</dbReference>
<dbReference type="GO" id="GO:0031012">
    <property type="term" value="C:extracellular matrix"/>
    <property type="evidence" value="ECO:0007669"/>
    <property type="project" value="TreeGrafter"/>
</dbReference>
<evidence type="ECO:0000256" key="7">
    <source>
        <dbReference type="ARBA" id="ARBA00022641"/>
    </source>
</evidence>
<dbReference type="InterPro" id="IPR031386">
    <property type="entry name" value="UCMA"/>
</dbReference>
<evidence type="ECO:0000256" key="1">
    <source>
        <dbReference type="ARBA" id="ARBA00002111"/>
    </source>
</evidence>
<comment type="function">
    <text evidence="1">May be involved in the negative control of osteogenic differentiation of osteochondrogenic precursor cells in peripheral zones of fetal cartilage and at the cartilage-bone interface.</text>
</comment>
<dbReference type="Pfam" id="PF17085">
    <property type="entry name" value="UCMA"/>
    <property type="match status" value="1"/>
</dbReference>
<comment type="similarity">
    <text evidence="3">Belongs to the UCMA family.</text>
</comment>
<sequence length="117" mass="13927">MSWVQVIFVSLFTTVLILTLSGRMDGASVPENKATEGQARRVFMPEADASTFFKSPEQRVRLAAGARRREINEEQRNKHENYAEEVHDELNERSRERTEQWREFQYDGLYPRYDWRN</sequence>
<comment type="caution">
    <text evidence="12">The sequence shown here is derived from an EMBL/GenBank/DDBJ whole genome shotgun (WGS) entry which is preliminary data.</text>
</comment>
<evidence type="ECO:0000256" key="9">
    <source>
        <dbReference type="ARBA" id="ARBA00023054"/>
    </source>
</evidence>
<proteinExistence type="inferred from homology"/>
<accession>A0A9Q0IST8</accession>
<gene>
    <name evidence="12" type="ORF">NHX12_020217</name>
</gene>
<keyword evidence="8 11" id="KW-0732">Signal</keyword>
<evidence type="ECO:0000256" key="10">
    <source>
        <dbReference type="SAM" id="MobiDB-lite"/>
    </source>
</evidence>
<feature type="chain" id="PRO_5040313916" description="Unique cartilage matrix-associated protein" evidence="11">
    <location>
        <begin position="27"/>
        <end position="117"/>
    </location>
</feature>
<protein>
    <recommendedName>
        <fullName evidence="4">Unique cartilage matrix-associated protein</fullName>
    </recommendedName>
</protein>
<evidence type="ECO:0000256" key="4">
    <source>
        <dbReference type="ARBA" id="ARBA00013765"/>
    </source>
</evidence>
<keyword evidence="5" id="KW-0964">Secreted</keyword>
<organism evidence="12 13">
    <name type="scientific">Muraenolepis orangiensis</name>
    <name type="common">Patagonian moray cod</name>
    <dbReference type="NCBI Taxonomy" id="630683"/>
    <lineage>
        <taxon>Eukaryota</taxon>
        <taxon>Metazoa</taxon>
        <taxon>Chordata</taxon>
        <taxon>Craniata</taxon>
        <taxon>Vertebrata</taxon>
        <taxon>Euteleostomi</taxon>
        <taxon>Actinopterygii</taxon>
        <taxon>Neopterygii</taxon>
        <taxon>Teleostei</taxon>
        <taxon>Neoteleostei</taxon>
        <taxon>Acanthomorphata</taxon>
        <taxon>Zeiogadaria</taxon>
        <taxon>Gadariae</taxon>
        <taxon>Gadiformes</taxon>
        <taxon>Muraenolepidoidei</taxon>
        <taxon>Muraenolepididae</taxon>
        <taxon>Muraenolepis</taxon>
    </lineage>
</organism>
<evidence type="ECO:0000313" key="12">
    <source>
        <dbReference type="EMBL" id="KAJ3611937.1"/>
    </source>
</evidence>
<evidence type="ECO:0000256" key="8">
    <source>
        <dbReference type="ARBA" id="ARBA00022729"/>
    </source>
</evidence>
<evidence type="ECO:0000256" key="5">
    <source>
        <dbReference type="ARBA" id="ARBA00022525"/>
    </source>
</evidence>
<feature type="signal peptide" evidence="11">
    <location>
        <begin position="1"/>
        <end position="26"/>
    </location>
</feature>
<keyword evidence="13" id="KW-1185">Reference proteome</keyword>
<evidence type="ECO:0000256" key="2">
    <source>
        <dbReference type="ARBA" id="ARBA00004498"/>
    </source>
</evidence>
<keyword evidence="9" id="KW-0175">Coiled coil</keyword>
<dbReference type="AlphaFoldDB" id="A0A9Q0IST8"/>
<dbReference type="EMBL" id="JANIIK010000036">
    <property type="protein sequence ID" value="KAJ3611937.1"/>
    <property type="molecule type" value="Genomic_DNA"/>
</dbReference>
<evidence type="ECO:0000256" key="6">
    <source>
        <dbReference type="ARBA" id="ARBA00022530"/>
    </source>
</evidence>
<evidence type="ECO:0000256" key="11">
    <source>
        <dbReference type="SAM" id="SignalP"/>
    </source>
</evidence>
<evidence type="ECO:0000313" key="13">
    <source>
        <dbReference type="Proteomes" id="UP001148018"/>
    </source>
</evidence>
<dbReference type="GO" id="GO:0045667">
    <property type="term" value="P:regulation of osteoblast differentiation"/>
    <property type="evidence" value="ECO:0007669"/>
    <property type="project" value="InterPro"/>
</dbReference>
<comment type="subcellular location">
    <subcellularLocation>
        <location evidence="2">Secreted</location>
        <location evidence="2">Extracellular space</location>
        <location evidence="2">Extracellular matrix</location>
    </subcellularLocation>
</comment>
<name>A0A9Q0IST8_9TELE</name>
<reference evidence="12" key="1">
    <citation type="submission" date="2022-07" db="EMBL/GenBank/DDBJ databases">
        <title>Chromosome-level genome of Muraenolepis orangiensis.</title>
        <authorList>
            <person name="Kim J."/>
        </authorList>
    </citation>
    <scope>NUCLEOTIDE SEQUENCE</scope>
    <source>
        <strain evidence="12">KU_S4_2022</strain>
        <tissue evidence="12">Muscle</tissue>
    </source>
</reference>
<feature type="region of interest" description="Disordered" evidence="10">
    <location>
        <begin position="71"/>
        <end position="98"/>
    </location>
</feature>
<evidence type="ECO:0000256" key="3">
    <source>
        <dbReference type="ARBA" id="ARBA00011000"/>
    </source>
</evidence>
<dbReference type="OrthoDB" id="8907123at2759"/>
<dbReference type="PANTHER" id="PTHR28647:SF2">
    <property type="entry name" value="UNIQUE CARTILAGE MATRIX-ASSOCIATED PROTEIN"/>
    <property type="match status" value="1"/>
</dbReference>
<dbReference type="Proteomes" id="UP001148018">
    <property type="component" value="Unassembled WGS sequence"/>
</dbReference>
<keyword evidence="6" id="KW-0272">Extracellular matrix</keyword>
<dbReference type="PANTHER" id="PTHR28647">
    <property type="entry name" value="UNIQUE CARTILAGE MATRIX-ASSOCIATED PROTEIN"/>
    <property type="match status" value="1"/>
</dbReference>